<dbReference type="Pfam" id="PF12763">
    <property type="entry name" value="EH"/>
    <property type="match status" value="2"/>
</dbReference>
<dbReference type="CDD" id="cd11836">
    <property type="entry name" value="SH3_Intersectin_1"/>
    <property type="match status" value="1"/>
</dbReference>
<dbReference type="Gene3D" id="1.10.238.10">
    <property type="entry name" value="EF-hand"/>
    <property type="match status" value="2"/>
</dbReference>
<dbReference type="eggNOG" id="KOG1029">
    <property type="taxonomic scope" value="Eukaryota"/>
</dbReference>
<dbReference type="PANTHER" id="PTHR11216:SF170">
    <property type="entry name" value="DYNAMIN ASSOCIATED PROTEIN 160, ISOFORM D"/>
    <property type="match status" value="1"/>
</dbReference>
<dbReference type="InterPro" id="IPR036028">
    <property type="entry name" value="SH3-like_dom_sf"/>
</dbReference>
<feature type="domain" description="SH3" evidence="5">
    <location>
        <begin position="817"/>
        <end position="876"/>
    </location>
</feature>
<dbReference type="PANTHER" id="PTHR11216">
    <property type="entry name" value="EH DOMAIN"/>
    <property type="match status" value="1"/>
</dbReference>
<dbReference type="InParanoid" id="E3MK91"/>
<dbReference type="PROSITE" id="PS50031">
    <property type="entry name" value="EH"/>
    <property type="match status" value="2"/>
</dbReference>
<evidence type="ECO:0000256" key="4">
    <source>
        <dbReference type="SAM" id="MobiDB-lite"/>
    </source>
</evidence>
<dbReference type="GO" id="GO:0060090">
    <property type="term" value="F:molecular adaptor activity"/>
    <property type="evidence" value="ECO:0007669"/>
    <property type="project" value="TreeGrafter"/>
</dbReference>
<dbReference type="PROSITE" id="PS50222">
    <property type="entry name" value="EF_HAND_2"/>
    <property type="match status" value="1"/>
</dbReference>
<evidence type="ECO:0000256" key="2">
    <source>
        <dbReference type="ARBA" id="ARBA00022837"/>
    </source>
</evidence>
<dbReference type="Proteomes" id="UP000008281">
    <property type="component" value="Unassembled WGS sequence"/>
</dbReference>
<reference evidence="8" key="1">
    <citation type="submission" date="2007-07" db="EMBL/GenBank/DDBJ databases">
        <title>PCAP assembly of the Caenorhabditis remanei genome.</title>
        <authorList>
            <consortium name="The Caenorhabditis remanei Sequencing Consortium"/>
            <person name="Wilson R.K."/>
        </authorList>
    </citation>
    <scope>NUCLEOTIDE SEQUENCE [LARGE SCALE GENOMIC DNA]</scope>
    <source>
        <strain evidence="8">PB4641</strain>
    </source>
</reference>
<dbReference type="GO" id="GO:0005509">
    <property type="term" value="F:calcium ion binding"/>
    <property type="evidence" value="ECO:0007669"/>
    <property type="project" value="InterPro"/>
</dbReference>
<feature type="domain" description="SH3" evidence="5">
    <location>
        <begin position="1061"/>
        <end position="1121"/>
    </location>
</feature>
<feature type="compositionally biased region" description="Polar residues" evidence="4">
    <location>
        <begin position="160"/>
        <end position="174"/>
    </location>
</feature>
<dbReference type="Pfam" id="PF00018">
    <property type="entry name" value="SH3_1"/>
    <property type="match status" value="3"/>
</dbReference>
<dbReference type="CDD" id="cd00052">
    <property type="entry name" value="EH"/>
    <property type="match status" value="2"/>
</dbReference>
<dbReference type="Gene3D" id="2.30.30.40">
    <property type="entry name" value="SH3 Domains"/>
    <property type="match status" value="5"/>
</dbReference>
<dbReference type="GO" id="GO:0005737">
    <property type="term" value="C:cytoplasm"/>
    <property type="evidence" value="ECO:0007669"/>
    <property type="project" value="TreeGrafter"/>
</dbReference>
<dbReference type="PROSITE" id="PS00018">
    <property type="entry name" value="EF_HAND_1"/>
    <property type="match status" value="2"/>
</dbReference>
<dbReference type="SMART" id="SM00027">
    <property type="entry name" value="EH"/>
    <property type="match status" value="2"/>
</dbReference>
<evidence type="ECO:0000256" key="3">
    <source>
        <dbReference type="PROSITE-ProRule" id="PRU00192"/>
    </source>
</evidence>
<organism evidence="9">
    <name type="scientific">Caenorhabditis remanei</name>
    <name type="common">Caenorhabditis vulgaris</name>
    <dbReference type="NCBI Taxonomy" id="31234"/>
    <lineage>
        <taxon>Eukaryota</taxon>
        <taxon>Metazoa</taxon>
        <taxon>Ecdysozoa</taxon>
        <taxon>Nematoda</taxon>
        <taxon>Chromadorea</taxon>
        <taxon>Rhabditida</taxon>
        <taxon>Rhabditina</taxon>
        <taxon>Rhabditomorpha</taxon>
        <taxon>Rhabditoidea</taxon>
        <taxon>Rhabditidae</taxon>
        <taxon>Peloderinae</taxon>
        <taxon>Caenorhabditis</taxon>
    </lineage>
</organism>
<dbReference type="PROSITE" id="PS50002">
    <property type="entry name" value="SH3"/>
    <property type="match status" value="5"/>
</dbReference>
<keyword evidence="1 3" id="KW-0728">SH3 domain</keyword>
<dbReference type="CDD" id="cd11839">
    <property type="entry name" value="SH3_Intersectin_4"/>
    <property type="match status" value="1"/>
</dbReference>
<keyword evidence="9" id="KW-1185">Reference proteome</keyword>
<feature type="region of interest" description="Disordered" evidence="4">
    <location>
        <begin position="283"/>
        <end position="368"/>
    </location>
</feature>
<dbReference type="HOGENOM" id="CLU_002819_0_0_1"/>
<dbReference type="Pfam" id="PF07653">
    <property type="entry name" value="SH3_2"/>
    <property type="match status" value="1"/>
</dbReference>
<feature type="compositionally biased region" description="Basic and acidic residues" evidence="4">
    <location>
        <begin position="333"/>
        <end position="368"/>
    </location>
</feature>
<dbReference type="CDD" id="cd11837">
    <property type="entry name" value="SH3_Intersectin_2"/>
    <property type="match status" value="1"/>
</dbReference>
<name>E3MK91_CAERE</name>
<evidence type="ECO:0000313" key="8">
    <source>
        <dbReference type="EMBL" id="EFP03908.1"/>
    </source>
</evidence>
<dbReference type="AlphaFoldDB" id="E3MK91"/>
<sequence>MTNPWEVNDAEYQKNVAMFGQLTAGQPYMDAVTARNALMRSNLPTQVLSQIWALSDLDKDGRLDIREYSIAMRLAFNCLAGMPLPPQLPPSLLIVPARSTPVHHPMQQWPGSRHGSVDYSQTLPAGMDRRMSQSQAYPSGPPPVAAYTPSAPVSIAGTPSRHNSISAGSPLSTDRSVFDGRQLENWAIPHHNKLKYSQLFNALDKDRMGSLSSQVGRSALGLSGLPTNVLAHIWFLSDVNKDGKLSVDEYSISQYMIEMFKSGYSLPKVTPPELVRMCGISSRSANNTPELEPGAEPPQKTPAPKTFEDKRQDNLSKGQAELERRRKILEEEEQRRRAEVEKKEREEEAKRERERMEKERQAEAERQAEIERMRMLEVQREEEERKRRAEFEKRKEEEEKVRKVQMEKAKVKQMQVVKMELQVEMVRKEIVFLSDFQNQKQQENERLAQRQQREKTLQFQLQALDEKATDVEMDIGKAKEAVADVTGSIENMRSTRDEKVAKIKELQEINQKTAIESQELSHQLLQKQSAHKETTQRKNELEALRRRRDAMRKAIEDAALELSAEKEKTYNQTETLKSKKEKYQGDVYSKLIAKREEYRKMFELYVHAQTHAKSKIGELEASRVQIAPASQAPPPPVQTNGGGASTNFNDAFAEFDRTDASQKFDADFGGSSNVDPFGSVQAPDAGHSKGAVDQSSFNIHDTHKCRALFAFEARSEDELSFEPGDVIIVFQSHAAEPGWRAGQLREKVGWFPEAFVESIAAVPTPGDGPPIQNMPPNMTPSSSIDQIGARAARKAEIAAAMGGRGSVDVPAVAVPITIIAQCVAQFQWRARNEDDLSFAKGDIIEVIEKQEMKWKGRNPAGEIGWFPKSYVKETGSTPVTSPSKPVASPPTNGGPSAQYDVVPADMTIPGGQGDGEIYTVIYDFEAVESTDLALNVGDTIVVLEKNDEWWKGRCNGKEGIFPANYVERSTAAAVPTSPSQPIAAAPAPPPTVLCEAKVIVDFTASAPNQLGIKVGEIIKIREKSAAGWWEGELIRDGKPIAGWFPGDYVKVIEATTPTSPSKAVRACALYDYDASQADELTFKTGEVIIITDQSEAEWWSGHRAQEPSKSGLFPSNYVELK</sequence>
<proteinExistence type="predicted"/>
<evidence type="ECO:0000313" key="9">
    <source>
        <dbReference type="Proteomes" id="UP000008281"/>
    </source>
</evidence>
<evidence type="ECO:0000259" key="7">
    <source>
        <dbReference type="PROSITE" id="PS50222"/>
    </source>
</evidence>
<gene>
    <name evidence="8" type="primary">Cre-itsn-1</name>
    <name evidence="8" type="ORF">CRE_28737</name>
</gene>
<dbReference type="OMA" id="QWKARND"/>
<dbReference type="InterPro" id="IPR000261">
    <property type="entry name" value="EH_dom"/>
</dbReference>
<dbReference type="OrthoDB" id="2015333at2759"/>
<accession>E3MK91</accession>
<feature type="domain" description="SH3" evidence="5">
    <location>
        <begin position="913"/>
        <end position="971"/>
    </location>
</feature>
<evidence type="ECO:0000259" key="5">
    <source>
        <dbReference type="PROSITE" id="PS50002"/>
    </source>
</evidence>
<feature type="domain" description="SH3" evidence="5">
    <location>
        <begin position="700"/>
        <end position="761"/>
    </location>
</feature>
<evidence type="ECO:0000259" key="6">
    <source>
        <dbReference type="PROSITE" id="PS50031"/>
    </source>
</evidence>
<dbReference type="STRING" id="31234.E3MK91"/>
<feature type="domain" description="EH" evidence="6">
    <location>
        <begin position="11"/>
        <end position="99"/>
    </location>
</feature>
<dbReference type="CDD" id="cd00174">
    <property type="entry name" value="SH3"/>
    <property type="match status" value="1"/>
</dbReference>
<dbReference type="EMBL" id="DS268451">
    <property type="protein sequence ID" value="EFP03908.1"/>
    <property type="molecule type" value="Genomic_DNA"/>
</dbReference>
<feature type="compositionally biased region" description="Basic and acidic residues" evidence="4">
    <location>
        <begin position="306"/>
        <end position="324"/>
    </location>
</feature>
<dbReference type="Pfam" id="PF14604">
    <property type="entry name" value="SH3_9"/>
    <property type="match status" value="1"/>
</dbReference>
<dbReference type="FunCoup" id="E3MK91">
    <property type="interactions" value="2571"/>
</dbReference>
<feature type="region of interest" description="Disordered" evidence="4">
    <location>
        <begin position="874"/>
        <end position="897"/>
    </location>
</feature>
<feature type="domain" description="SH3" evidence="5">
    <location>
        <begin position="991"/>
        <end position="1054"/>
    </location>
</feature>
<feature type="domain" description="EH" evidence="6">
    <location>
        <begin position="192"/>
        <end position="275"/>
    </location>
</feature>
<dbReference type="InterPro" id="IPR002048">
    <property type="entry name" value="EF_hand_dom"/>
</dbReference>
<evidence type="ECO:0000256" key="1">
    <source>
        <dbReference type="ARBA" id="ARBA00022443"/>
    </source>
</evidence>
<feature type="domain" description="EF-hand" evidence="7">
    <location>
        <begin position="43"/>
        <end position="78"/>
    </location>
</feature>
<dbReference type="InterPro" id="IPR001452">
    <property type="entry name" value="SH3_domain"/>
</dbReference>
<dbReference type="GO" id="GO:0150007">
    <property type="term" value="P:clathrin-dependent synaptic vesicle endocytosis"/>
    <property type="evidence" value="ECO:0007669"/>
    <property type="project" value="TreeGrafter"/>
</dbReference>
<protein>
    <submittedName>
        <fullName evidence="8">CRE-ITSN-1 protein</fullName>
    </submittedName>
</protein>
<dbReference type="InterPro" id="IPR018247">
    <property type="entry name" value="EF_Hand_1_Ca_BS"/>
</dbReference>
<dbReference type="FunFam" id="1.10.238.10:FF:000055">
    <property type="entry name" value="Intersectin-1 isoform 1"/>
    <property type="match status" value="1"/>
</dbReference>
<keyword evidence="2" id="KW-0106">Calcium</keyword>
<dbReference type="SUPFAM" id="SSF50044">
    <property type="entry name" value="SH3-domain"/>
    <property type="match status" value="5"/>
</dbReference>
<dbReference type="FunFam" id="1.10.238.10:FF:000515">
    <property type="entry name" value="ITSN (Intersectin) family"/>
    <property type="match status" value="1"/>
</dbReference>
<dbReference type="InterPro" id="IPR011992">
    <property type="entry name" value="EF-hand-dom_pair"/>
</dbReference>
<feature type="region of interest" description="Disordered" evidence="4">
    <location>
        <begin position="128"/>
        <end position="174"/>
    </location>
</feature>
<dbReference type="GO" id="GO:0042734">
    <property type="term" value="C:presynaptic membrane"/>
    <property type="evidence" value="ECO:0007669"/>
    <property type="project" value="TreeGrafter"/>
</dbReference>
<dbReference type="SMART" id="SM00326">
    <property type="entry name" value="SH3"/>
    <property type="match status" value="5"/>
</dbReference>
<dbReference type="SUPFAM" id="SSF47473">
    <property type="entry name" value="EF-hand"/>
    <property type="match status" value="2"/>
</dbReference>
<dbReference type="GO" id="GO:0097708">
    <property type="term" value="C:intracellular vesicle"/>
    <property type="evidence" value="ECO:0007669"/>
    <property type="project" value="TreeGrafter"/>
</dbReference>
<dbReference type="PRINTS" id="PR00452">
    <property type="entry name" value="SH3DOMAIN"/>
</dbReference>
<feature type="region of interest" description="Disordered" evidence="4">
    <location>
        <begin position="381"/>
        <end position="405"/>
    </location>
</feature>
<feature type="compositionally biased region" description="Polar residues" evidence="4">
    <location>
        <begin position="874"/>
        <end position="895"/>
    </location>
</feature>